<dbReference type="Gene3D" id="1.20.1530.20">
    <property type="match status" value="1"/>
</dbReference>
<evidence type="ECO:0000256" key="5">
    <source>
        <dbReference type="SAM" id="Phobius"/>
    </source>
</evidence>
<dbReference type="EMBL" id="SOHE01000088">
    <property type="protein sequence ID" value="TFD45124.1"/>
    <property type="molecule type" value="Genomic_DNA"/>
</dbReference>
<evidence type="ECO:0000256" key="4">
    <source>
        <dbReference type="ARBA" id="ARBA00023136"/>
    </source>
</evidence>
<keyword evidence="7" id="KW-1185">Reference proteome</keyword>
<comment type="subcellular location">
    <subcellularLocation>
        <location evidence="1">Membrane</location>
        <topology evidence="1">Multi-pass membrane protein</topology>
    </subcellularLocation>
</comment>
<evidence type="ECO:0000313" key="6">
    <source>
        <dbReference type="EMBL" id="TFD45124.1"/>
    </source>
</evidence>
<keyword evidence="2 5" id="KW-0812">Transmembrane</keyword>
<comment type="caution">
    <text evidence="6">The sequence shown here is derived from an EMBL/GenBank/DDBJ whole genome shotgun (WGS) entry which is preliminary data.</text>
</comment>
<keyword evidence="3 5" id="KW-1133">Transmembrane helix</keyword>
<organism evidence="6 7">
    <name type="scientific">Cryobacterium frigoriphilum</name>
    <dbReference type="NCBI Taxonomy" id="1259150"/>
    <lineage>
        <taxon>Bacteria</taxon>
        <taxon>Bacillati</taxon>
        <taxon>Actinomycetota</taxon>
        <taxon>Actinomycetes</taxon>
        <taxon>Micrococcales</taxon>
        <taxon>Microbacteriaceae</taxon>
        <taxon>Cryobacterium</taxon>
    </lineage>
</organism>
<dbReference type="PANTHER" id="PTHR10361">
    <property type="entry name" value="SODIUM-BILE ACID COTRANSPORTER"/>
    <property type="match status" value="1"/>
</dbReference>
<feature type="transmembrane region" description="Helical" evidence="5">
    <location>
        <begin position="162"/>
        <end position="184"/>
    </location>
</feature>
<accession>A0A4R8ZTF5</accession>
<feature type="transmembrane region" description="Helical" evidence="5">
    <location>
        <begin position="12"/>
        <end position="33"/>
    </location>
</feature>
<feature type="transmembrane region" description="Helical" evidence="5">
    <location>
        <begin position="68"/>
        <end position="92"/>
    </location>
</feature>
<dbReference type="InterPro" id="IPR038770">
    <property type="entry name" value="Na+/solute_symporter_sf"/>
</dbReference>
<evidence type="ECO:0000256" key="1">
    <source>
        <dbReference type="ARBA" id="ARBA00004141"/>
    </source>
</evidence>
<dbReference type="GO" id="GO:0016020">
    <property type="term" value="C:membrane"/>
    <property type="evidence" value="ECO:0007669"/>
    <property type="project" value="UniProtKB-SubCell"/>
</dbReference>
<dbReference type="AlphaFoldDB" id="A0A4R8ZTF5"/>
<feature type="transmembrane region" description="Helical" evidence="5">
    <location>
        <begin position="191"/>
        <end position="212"/>
    </location>
</feature>
<feature type="transmembrane region" description="Helical" evidence="5">
    <location>
        <begin position="39"/>
        <end position="56"/>
    </location>
</feature>
<dbReference type="InterPro" id="IPR004710">
    <property type="entry name" value="Bilac:Na_transpt"/>
</dbReference>
<feature type="transmembrane region" description="Helical" evidence="5">
    <location>
        <begin position="98"/>
        <end position="120"/>
    </location>
</feature>
<name>A0A4R8ZTF5_9MICO</name>
<keyword evidence="4 5" id="KW-0472">Membrane</keyword>
<feature type="transmembrane region" description="Helical" evidence="5">
    <location>
        <begin position="218"/>
        <end position="244"/>
    </location>
</feature>
<dbReference type="RefSeq" id="WP_134521113.1">
    <property type="nucleotide sequence ID" value="NZ_SOHE01000088.1"/>
</dbReference>
<evidence type="ECO:0000256" key="3">
    <source>
        <dbReference type="ARBA" id="ARBA00022989"/>
    </source>
</evidence>
<reference evidence="6 7" key="1">
    <citation type="submission" date="2019-03" db="EMBL/GenBank/DDBJ databases">
        <title>Genomics of glacier-inhabiting Cryobacterium strains.</title>
        <authorList>
            <person name="Liu Q."/>
            <person name="Xin Y.-H."/>
        </authorList>
    </citation>
    <scope>NUCLEOTIDE SEQUENCE [LARGE SCALE GENOMIC DNA]</scope>
    <source>
        <strain evidence="6 7">Hh14</strain>
    </source>
</reference>
<dbReference type="Pfam" id="PF01758">
    <property type="entry name" value="SBF"/>
    <property type="match status" value="1"/>
</dbReference>
<proteinExistence type="predicted"/>
<sequence>MPRIRLISSFVGRWFAVIVLAAGGLALAVPSALSGLTVAIPWLLAVIMLGMGMTLRPVDFAIVAKRPWALILGVATQYIVMPLLALLIAITLDLSPMLTAGMILVGAAPGGTASNVMVYLSKGDTALSVAMTSVSTLLAPLLTPMLVLLLAGEFLPVDAGALFVSIVQIVLVPVLLGLFLRMAFPRFIERFLDVLPLVSVAGITVVVAAVIAASSSTIMSIGVLVVVAVVLHNSLGLAMGYLIGRIFRLPTAGRRALSFEVGMQNSGLAASLAVAHFNPVAALPAAIFSVWHNISGSLLASYWARKEIPVSERPAEPAPAVATASAV</sequence>
<dbReference type="Proteomes" id="UP000297447">
    <property type="component" value="Unassembled WGS sequence"/>
</dbReference>
<dbReference type="OrthoDB" id="9806785at2"/>
<dbReference type="PANTHER" id="PTHR10361:SF28">
    <property type="entry name" value="P3 PROTEIN-RELATED"/>
    <property type="match status" value="1"/>
</dbReference>
<protein>
    <submittedName>
        <fullName evidence="6">Bile acid:sodium symporter family protein</fullName>
    </submittedName>
</protein>
<gene>
    <name evidence="6" type="ORF">E3T55_19035</name>
</gene>
<evidence type="ECO:0000256" key="2">
    <source>
        <dbReference type="ARBA" id="ARBA00022692"/>
    </source>
</evidence>
<feature type="transmembrane region" description="Helical" evidence="5">
    <location>
        <begin position="127"/>
        <end position="150"/>
    </location>
</feature>
<evidence type="ECO:0000313" key="7">
    <source>
        <dbReference type="Proteomes" id="UP000297447"/>
    </source>
</evidence>
<dbReference type="InterPro" id="IPR002657">
    <property type="entry name" value="BilAc:Na_symport/Acr3"/>
</dbReference>